<dbReference type="GO" id="GO:0016602">
    <property type="term" value="C:CCAAT-binding factor complex"/>
    <property type="evidence" value="ECO:0007669"/>
    <property type="project" value="InterPro"/>
</dbReference>
<reference evidence="7" key="1">
    <citation type="submission" date="2016-03" db="EMBL/GenBank/DDBJ databases">
        <authorList>
            <person name="Guldener U."/>
        </authorList>
    </citation>
    <scope>NUCLEOTIDE SEQUENCE [LARGE SCALE GENOMIC DNA]</scope>
    <source>
        <strain evidence="7">04CH-RAC-A.6.1</strain>
    </source>
</reference>
<dbReference type="GO" id="GO:0000978">
    <property type="term" value="F:RNA polymerase II cis-regulatory region sequence-specific DNA binding"/>
    <property type="evidence" value="ECO:0007669"/>
    <property type="project" value="TreeGrafter"/>
</dbReference>
<dbReference type="AlphaFoldDB" id="A0A1E1KN74"/>
<accession>A0A1E1KN74</accession>
<dbReference type="PANTHER" id="PTHR11064">
    <property type="entry name" value="CCAAT-BINDING TRANSCRIPTION FACTOR-RELATED"/>
    <property type="match status" value="1"/>
</dbReference>
<proteinExistence type="inferred from homology"/>
<dbReference type="InterPro" id="IPR027113">
    <property type="entry name" value="Transc_fact_NFYB/HAP3"/>
</dbReference>
<dbReference type="Pfam" id="PF00808">
    <property type="entry name" value="CBFD_NFYB_HMF"/>
    <property type="match status" value="1"/>
</dbReference>
<dbReference type="Gene3D" id="1.10.20.10">
    <property type="entry name" value="Histone, subunit A"/>
    <property type="match status" value="1"/>
</dbReference>
<evidence type="ECO:0000259" key="5">
    <source>
        <dbReference type="Pfam" id="PF00808"/>
    </source>
</evidence>
<protein>
    <recommendedName>
        <fullName evidence="5">Transcription factor CBF/NF-Y/archaeal histone domain-containing protein</fullName>
    </recommendedName>
</protein>
<dbReference type="InterPro" id="IPR009072">
    <property type="entry name" value="Histone-fold"/>
</dbReference>
<gene>
    <name evidence="6" type="ORF">RAG0_07824</name>
</gene>
<evidence type="ECO:0000256" key="4">
    <source>
        <dbReference type="ARBA" id="ARBA00023163"/>
    </source>
</evidence>
<dbReference type="GO" id="GO:0046982">
    <property type="term" value="F:protein heterodimerization activity"/>
    <property type="evidence" value="ECO:0007669"/>
    <property type="project" value="InterPro"/>
</dbReference>
<dbReference type="SUPFAM" id="SSF47113">
    <property type="entry name" value="Histone-fold"/>
    <property type="match status" value="1"/>
</dbReference>
<dbReference type="Proteomes" id="UP000178912">
    <property type="component" value="Unassembled WGS sequence"/>
</dbReference>
<dbReference type="EMBL" id="FJUX01000041">
    <property type="protein sequence ID" value="CZS99479.1"/>
    <property type="molecule type" value="Genomic_DNA"/>
</dbReference>
<dbReference type="CDD" id="cd22907">
    <property type="entry name" value="HFD_NFYB"/>
    <property type="match status" value="1"/>
</dbReference>
<dbReference type="OrthoDB" id="386949at2759"/>
<dbReference type="PRINTS" id="PR00615">
    <property type="entry name" value="CCAATSUBUNTA"/>
</dbReference>
<evidence type="ECO:0000256" key="3">
    <source>
        <dbReference type="ARBA" id="ARBA00023125"/>
    </source>
</evidence>
<organism evidence="6 7">
    <name type="scientific">Rhynchosporium agropyri</name>
    <dbReference type="NCBI Taxonomy" id="914238"/>
    <lineage>
        <taxon>Eukaryota</taxon>
        <taxon>Fungi</taxon>
        <taxon>Dikarya</taxon>
        <taxon>Ascomycota</taxon>
        <taxon>Pezizomycotina</taxon>
        <taxon>Leotiomycetes</taxon>
        <taxon>Helotiales</taxon>
        <taxon>Ploettnerulaceae</taxon>
        <taxon>Rhynchosporium</taxon>
    </lineage>
</organism>
<dbReference type="PANTHER" id="PTHR11064:SF9">
    <property type="entry name" value="NUCLEAR TRANSCRIPTION FACTOR Y SUBUNIT BETA"/>
    <property type="match status" value="1"/>
</dbReference>
<keyword evidence="4" id="KW-0804">Transcription</keyword>
<dbReference type="GO" id="GO:0001228">
    <property type="term" value="F:DNA-binding transcription activator activity, RNA polymerase II-specific"/>
    <property type="evidence" value="ECO:0007669"/>
    <property type="project" value="InterPro"/>
</dbReference>
<comment type="similarity">
    <text evidence="1">Belongs to the NFYB/HAP3 subunit family.</text>
</comment>
<name>A0A1E1KN74_9HELO</name>
<keyword evidence="3" id="KW-0238">DNA-binding</keyword>
<sequence>MKNALPKYAHISKEAKECMQKCVCEFISFITSEGLFTRPELLAAERSSQESRNTISCDDILISMTILGFKNYRQGLKNYISAYSKNEPPPYNRF</sequence>
<evidence type="ECO:0000256" key="2">
    <source>
        <dbReference type="ARBA" id="ARBA00023015"/>
    </source>
</evidence>
<keyword evidence="7" id="KW-1185">Reference proteome</keyword>
<keyword evidence="2" id="KW-0805">Transcription regulation</keyword>
<feature type="domain" description="Transcription factor CBF/NF-Y/archaeal histone" evidence="5">
    <location>
        <begin position="1"/>
        <end position="63"/>
    </location>
</feature>
<evidence type="ECO:0000256" key="1">
    <source>
        <dbReference type="ARBA" id="ARBA00009053"/>
    </source>
</evidence>
<evidence type="ECO:0000313" key="6">
    <source>
        <dbReference type="EMBL" id="CZS99479.1"/>
    </source>
</evidence>
<evidence type="ECO:0000313" key="7">
    <source>
        <dbReference type="Proteomes" id="UP000178912"/>
    </source>
</evidence>
<dbReference type="InterPro" id="IPR003958">
    <property type="entry name" value="CBFA_NFYB_domain"/>
</dbReference>